<dbReference type="Gene3D" id="2.60.40.10">
    <property type="entry name" value="Immunoglobulins"/>
    <property type="match status" value="2"/>
</dbReference>
<feature type="compositionally biased region" description="Basic and acidic residues" evidence="1">
    <location>
        <begin position="222"/>
        <end position="236"/>
    </location>
</feature>
<protein>
    <recommendedName>
        <fullName evidence="3">Ig-like domain-containing protein</fullName>
    </recommendedName>
</protein>
<keyword evidence="2" id="KW-0472">Membrane</keyword>
<evidence type="ECO:0000256" key="2">
    <source>
        <dbReference type="SAM" id="Phobius"/>
    </source>
</evidence>
<dbReference type="AlphaFoldDB" id="A0A7M7KV76"/>
<dbReference type="InterPro" id="IPR003961">
    <property type="entry name" value="FN3_dom"/>
</dbReference>
<feature type="compositionally biased region" description="Polar residues" evidence="1">
    <location>
        <begin position="325"/>
        <end position="344"/>
    </location>
</feature>
<dbReference type="InterPro" id="IPR007110">
    <property type="entry name" value="Ig-like_dom"/>
</dbReference>
<accession>A0A7M7KV76</accession>
<feature type="region of interest" description="Disordered" evidence="1">
    <location>
        <begin position="222"/>
        <end position="244"/>
    </location>
</feature>
<evidence type="ECO:0000259" key="3">
    <source>
        <dbReference type="PROSITE" id="PS50835"/>
    </source>
</evidence>
<reference evidence="4" key="1">
    <citation type="submission" date="2021-01" db="UniProtKB">
        <authorList>
            <consortium name="EnsemblMetazoa"/>
        </authorList>
    </citation>
    <scope>IDENTIFICATION</scope>
</reference>
<evidence type="ECO:0000313" key="5">
    <source>
        <dbReference type="Proteomes" id="UP000594260"/>
    </source>
</evidence>
<dbReference type="CDD" id="cd00063">
    <property type="entry name" value="FN3"/>
    <property type="match status" value="1"/>
</dbReference>
<dbReference type="InterPro" id="IPR036179">
    <property type="entry name" value="Ig-like_dom_sf"/>
</dbReference>
<dbReference type="InParanoid" id="A0A7M7KV76"/>
<evidence type="ECO:0000313" key="4">
    <source>
        <dbReference type="EnsemblMetazoa" id="XP_022671113"/>
    </source>
</evidence>
<feature type="transmembrane region" description="Helical" evidence="2">
    <location>
        <begin position="385"/>
        <end position="408"/>
    </location>
</feature>
<keyword evidence="5" id="KW-1185">Reference proteome</keyword>
<dbReference type="KEGG" id="vde:111254485"/>
<dbReference type="SUPFAM" id="SSF49265">
    <property type="entry name" value="Fibronectin type III"/>
    <property type="match status" value="1"/>
</dbReference>
<dbReference type="Proteomes" id="UP000594260">
    <property type="component" value="Unplaced"/>
</dbReference>
<keyword evidence="2" id="KW-0812">Transmembrane</keyword>
<feature type="region of interest" description="Disordered" evidence="1">
    <location>
        <begin position="325"/>
        <end position="347"/>
    </location>
</feature>
<feature type="domain" description="Ig-like" evidence="3">
    <location>
        <begin position="54"/>
        <end position="145"/>
    </location>
</feature>
<dbReference type="EnsemblMetazoa" id="XM_022815378">
    <property type="protein sequence ID" value="XP_022671113"/>
    <property type="gene ID" value="LOC111254485"/>
</dbReference>
<proteinExistence type="predicted"/>
<keyword evidence="2" id="KW-1133">Transmembrane helix</keyword>
<dbReference type="RefSeq" id="XP_022671113.1">
    <property type="nucleotide sequence ID" value="XM_022815378.1"/>
</dbReference>
<sequence>MLFPNRFLILPPPSLQFIALPDLAVNRILLIQLLLSYVLHRADCSKVHLLAACPQSPLFGADLGSRFTFHCDLSLPTKTFGETTMTGGSHSLQSVRSAHSPQGILWKKDNQVISQSETSWHFYRRQMTLLNLALKREDAGNYTCQPFIVDADNEHSALPKSIMCARLEIQTPPGRLVNVSVRPSQVFASVRWAVADGGDGGAPITHFTLVYQQVLQAHFGKLDADPDPRNAKRNDPPTENTIISKSFERLKDAHGKQYPSELQNDTLHDDQHQRSTHLPLHISPTARQYFVYHLRPNALYQFKMWATNRLGSGEHSLLYISTNTVQKKSHNRPNSNATSNQAQNEDAKAGEHLLQTGAPTNDRTHSGPAITVVGFADDDLSATAWITAVTMVFTTVVILALLSCVLIYKEASNDDTAYIPMYQSDPEPANGRQVPVSFYSSAAAMQILLDPARSFRRFYRLQRTEVLEERTVLLAEVNTGNCNDNLQLPPTRLNNNSVLRPLCEQDKEQLADDENRQRRQPQQH</sequence>
<dbReference type="InterPro" id="IPR013783">
    <property type="entry name" value="Ig-like_fold"/>
</dbReference>
<name>A0A7M7KV76_VARDE</name>
<dbReference type="SUPFAM" id="SSF48726">
    <property type="entry name" value="Immunoglobulin"/>
    <property type="match status" value="1"/>
</dbReference>
<dbReference type="GeneID" id="111254485"/>
<dbReference type="InterPro" id="IPR036116">
    <property type="entry name" value="FN3_sf"/>
</dbReference>
<dbReference type="PROSITE" id="PS50835">
    <property type="entry name" value="IG_LIKE"/>
    <property type="match status" value="1"/>
</dbReference>
<evidence type="ECO:0000256" key="1">
    <source>
        <dbReference type="SAM" id="MobiDB-lite"/>
    </source>
</evidence>
<dbReference type="OrthoDB" id="6266590at2759"/>
<organism evidence="4 5">
    <name type="scientific">Varroa destructor</name>
    <name type="common">Honeybee mite</name>
    <dbReference type="NCBI Taxonomy" id="109461"/>
    <lineage>
        <taxon>Eukaryota</taxon>
        <taxon>Metazoa</taxon>
        <taxon>Ecdysozoa</taxon>
        <taxon>Arthropoda</taxon>
        <taxon>Chelicerata</taxon>
        <taxon>Arachnida</taxon>
        <taxon>Acari</taxon>
        <taxon>Parasitiformes</taxon>
        <taxon>Mesostigmata</taxon>
        <taxon>Gamasina</taxon>
        <taxon>Dermanyssoidea</taxon>
        <taxon>Varroidae</taxon>
        <taxon>Varroa</taxon>
    </lineage>
</organism>